<comment type="caution">
    <text evidence="1">The sequence shown here is derived from an EMBL/GenBank/DDBJ whole genome shotgun (WGS) entry which is preliminary data.</text>
</comment>
<accession>A0ACB8ZVN8</accession>
<proteinExistence type="predicted"/>
<name>A0ACB8ZVN8_ARCLA</name>
<dbReference type="Proteomes" id="UP001055879">
    <property type="component" value="Linkage Group LG09"/>
</dbReference>
<protein>
    <submittedName>
        <fullName evidence="1">Uncharacterized protein</fullName>
    </submittedName>
</protein>
<keyword evidence="2" id="KW-1185">Reference proteome</keyword>
<dbReference type="EMBL" id="CM042055">
    <property type="protein sequence ID" value="KAI3701607.1"/>
    <property type="molecule type" value="Genomic_DNA"/>
</dbReference>
<evidence type="ECO:0000313" key="1">
    <source>
        <dbReference type="EMBL" id="KAI3701607.1"/>
    </source>
</evidence>
<evidence type="ECO:0000313" key="2">
    <source>
        <dbReference type="Proteomes" id="UP001055879"/>
    </source>
</evidence>
<gene>
    <name evidence="1" type="ORF">L6452_26804</name>
</gene>
<sequence>MSNKKMKRVAFDSSPHVLYEDVRARFKHQTLLQDFLELQQETEVARNKLMDLKQKKLTLQAQVRFLRRRHKFLLKEKASTLQEQVFAKPQPTQFTKSKKDIDHSKKQSTLRKLPPTEKKKKTPRTIPSPEFDLNLEISLHGVKEQSIHRGIANQRVRINGPKVSPFVDLTQKDGQEPVVRTQKPVIDLNQISREEEELQERSEPFHPLNQGLIQNGIDEQHTDVRLPIYRNIGSGSGIGRAGKRTISALRI</sequence>
<reference evidence="1 2" key="2">
    <citation type="journal article" date="2022" name="Mol. Ecol. Resour.">
        <title>The genomes of chicory, endive, great burdock and yacon provide insights into Asteraceae paleo-polyploidization history and plant inulin production.</title>
        <authorList>
            <person name="Fan W."/>
            <person name="Wang S."/>
            <person name="Wang H."/>
            <person name="Wang A."/>
            <person name="Jiang F."/>
            <person name="Liu H."/>
            <person name="Zhao H."/>
            <person name="Xu D."/>
            <person name="Zhang Y."/>
        </authorList>
    </citation>
    <scope>NUCLEOTIDE SEQUENCE [LARGE SCALE GENOMIC DNA]</scope>
    <source>
        <strain evidence="2">cv. Niubang</strain>
    </source>
</reference>
<organism evidence="1 2">
    <name type="scientific">Arctium lappa</name>
    <name type="common">Greater burdock</name>
    <name type="synonym">Lappa major</name>
    <dbReference type="NCBI Taxonomy" id="4217"/>
    <lineage>
        <taxon>Eukaryota</taxon>
        <taxon>Viridiplantae</taxon>
        <taxon>Streptophyta</taxon>
        <taxon>Embryophyta</taxon>
        <taxon>Tracheophyta</taxon>
        <taxon>Spermatophyta</taxon>
        <taxon>Magnoliopsida</taxon>
        <taxon>eudicotyledons</taxon>
        <taxon>Gunneridae</taxon>
        <taxon>Pentapetalae</taxon>
        <taxon>asterids</taxon>
        <taxon>campanulids</taxon>
        <taxon>Asterales</taxon>
        <taxon>Asteraceae</taxon>
        <taxon>Carduoideae</taxon>
        <taxon>Cardueae</taxon>
        <taxon>Arctiinae</taxon>
        <taxon>Arctium</taxon>
    </lineage>
</organism>
<reference evidence="2" key="1">
    <citation type="journal article" date="2022" name="Mol. Ecol. Resour.">
        <title>The genomes of chicory, endive, great burdock and yacon provide insights into Asteraceae palaeo-polyploidization history and plant inulin production.</title>
        <authorList>
            <person name="Fan W."/>
            <person name="Wang S."/>
            <person name="Wang H."/>
            <person name="Wang A."/>
            <person name="Jiang F."/>
            <person name="Liu H."/>
            <person name="Zhao H."/>
            <person name="Xu D."/>
            <person name="Zhang Y."/>
        </authorList>
    </citation>
    <scope>NUCLEOTIDE SEQUENCE [LARGE SCALE GENOMIC DNA]</scope>
    <source>
        <strain evidence="2">cv. Niubang</strain>
    </source>
</reference>